<evidence type="ECO:0000313" key="3">
    <source>
        <dbReference type="Proteomes" id="UP000197153"/>
    </source>
</evidence>
<dbReference type="RefSeq" id="WP_088874425.1">
    <property type="nucleotide sequence ID" value="NZ_CP022112.1"/>
</dbReference>
<protein>
    <recommendedName>
        <fullName evidence="4">PBP domain-containing protein</fullName>
    </recommendedName>
</protein>
<dbReference type="KEGG" id="nao:Y958_23735"/>
<reference evidence="2 3" key="1">
    <citation type="submission" date="2017-06" db="EMBL/GenBank/DDBJ databases">
        <title>Complete genome sequence of Nitrospirillum amazonense strain CBAmC, an endophytic nitrogen-fixing and plant growth-promoting bacterium, isolated from sugarcane.</title>
        <authorList>
            <person name="Schwab S."/>
            <person name="dos Santos Teixeira K.R."/>
            <person name="Simoes Araujo J.L."/>
            <person name="Soares Vidal M."/>
            <person name="Borges de Freitas H.R."/>
            <person name="Rivello Crivelaro A.L."/>
            <person name="Bueno de Camargo Nunes A."/>
            <person name="dos Santos C.M."/>
            <person name="Palmeira da Silva Rosa D."/>
            <person name="da Silva Padilha D."/>
            <person name="da Silva E."/>
            <person name="Araujo Terra L."/>
            <person name="Soares Mendes V."/>
            <person name="Farinelli L."/>
            <person name="Magalhaes Cruz L."/>
            <person name="Baldani J.I."/>
        </authorList>
    </citation>
    <scope>NUCLEOTIDE SEQUENCE [LARGE SCALE GENOMIC DNA]</scope>
    <source>
        <strain evidence="2 3">CBAmC</strain>
    </source>
</reference>
<accession>A0A248K0K9</accession>
<feature type="signal peptide" evidence="1">
    <location>
        <begin position="1"/>
        <end position="22"/>
    </location>
</feature>
<dbReference type="Proteomes" id="UP000197153">
    <property type="component" value="Chromosome 3"/>
</dbReference>
<evidence type="ECO:0008006" key="4">
    <source>
        <dbReference type="Google" id="ProtNLM"/>
    </source>
</evidence>
<dbReference type="AlphaFoldDB" id="A0A248K0K9"/>
<sequence length="153" mass="16204">MRRRRPLLAVLIGLFLSDMARGEDILVVANPSVTLGHPLSTGDVAAIYLLRLTLWPDGNAIIPVNREISSDVRARFTAGVLHQDNASLIVYWNEMHFKGKAPPVVQESEQALLTFIRRVPGSVGYVSGGGGVPEGVVVLARLPVAAGSGGGSP</sequence>
<organism evidence="2 3">
    <name type="scientific">Nitrospirillum viridazoti CBAmc</name>
    <dbReference type="NCBI Taxonomy" id="1441467"/>
    <lineage>
        <taxon>Bacteria</taxon>
        <taxon>Pseudomonadati</taxon>
        <taxon>Pseudomonadota</taxon>
        <taxon>Alphaproteobacteria</taxon>
        <taxon>Rhodospirillales</taxon>
        <taxon>Azospirillaceae</taxon>
        <taxon>Nitrospirillum</taxon>
        <taxon>Nitrospirillum viridazoti</taxon>
    </lineage>
</organism>
<gene>
    <name evidence="2" type="ORF">Y958_23735</name>
</gene>
<name>A0A248K0K9_9PROT</name>
<dbReference type="EMBL" id="CP022112">
    <property type="protein sequence ID" value="ASG23964.1"/>
    <property type="molecule type" value="Genomic_DNA"/>
</dbReference>
<proteinExistence type="predicted"/>
<keyword evidence="1" id="KW-0732">Signal</keyword>
<keyword evidence="3" id="KW-1185">Reference proteome</keyword>
<evidence type="ECO:0000256" key="1">
    <source>
        <dbReference type="SAM" id="SignalP"/>
    </source>
</evidence>
<feature type="chain" id="PRO_5012670571" description="PBP domain-containing protein" evidence="1">
    <location>
        <begin position="23"/>
        <end position="153"/>
    </location>
</feature>
<evidence type="ECO:0000313" key="2">
    <source>
        <dbReference type="EMBL" id="ASG23964.1"/>
    </source>
</evidence>
<dbReference type="SUPFAM" id="SSF53850">
    <property type="entry name" value="Periplasmic binding protein-like II"/>
    <property type="match status" value="1"/>
</dbReference>
<dbReference type="Gene3D" id="3.40.190.10">
    <property type="entry name" value="Periplasmic binding protein-like II"/>
    <property type="match status" value="1"/>
</dbReference>